<keyword evidence="3" id="KW-0274">FAD</keyword>
<dbReference type="Proteomes" id="UP000186469">
    <property type="component" value="Unassembled WGS sequence"/>
</dbReference>
<dbReference type="SUPFAM" id="SSF160996">
    <property type="entry name" value="HI0933 insert domain-like"/>
    <property type="match status" value="1"/>
</dbReference>
<dbReference type="InterPro" id="IPR004792">
    <property type="entry name" value="BaiN-like"/>
</dbReference>
<dbReference type="OrthoDB" id="9773233at2"/>
<dbReference type="PANTHER" id="PTHR42887:SF2">
    <property type="entry name" value="OS12G0638800 PROTEIN"/>
    <property type="match status" value="1"/>
</dbReference>
<evidence type="ECO:0008006" key="8">
    <source>
        <dbReference type="Google" id="ProtNLM"/>
    </source>
</evidence>
<evidence type="ECO:0000259" key="5">
    <source>
        <dbReference type="Pfam" id="PF22780"/>
    </source>
</evidence>
<feature type="domain" description="RsdA/BaiN/AoA(So)-like Rossmann fold-like" evidence="4">
    <location>
        <begin position="6"/>
        <end position="408"/>
    </location>
</feature>
<evidence type="ECO:0000313" key="6">
    <source>
        <dbReference type="EMBL" id="SHN61644.1"/>
    </source>
</evidence>
<keyword evidence="7" id="KW-1185">Reference proteome</keyword>
<dbReference type="Gene3D" id="2.40.30.10">
    <property type="entry name" value="Translation factors"/>
    <property type="match status" value="1"/>
</dbReference>
<protein>
    <recommendedName>
        <fullName evidence="8">Flavoprotein, HI0933 family</fullName>
    </recommendedName>
</protein>
<accession>A0A1M7STE4</accession>
<dbReference type="InterPro" id="IPR036188">
    <property type="entry name" value="FAD/NAD-bd_sf"/>
</dbReference>
<dbReference type="Gene3D" id="1.10.8.260">
    <property type="entry name" value="HI0933 insert domain-like"/>
    <property type="match status" value="1"/>
</dbReference>
<proteinExistence type="predicted"/>
<sequence length="411" mass="45518">MPKTFDLVILGGGASGLTSAIQSSKKGFSTLLVDHNKSVGQKLCIAGGGFGNVTNRNISYQNYHGENQHFSKSILTRYDSEFIQKFICDFGFELEEREHGQLFLTKPAKQLRDAMLQCAILQGTKLALNENIIAVEKEQNNDCFIVKLEHTEIYAKKLIIALGSPAYPQIGGSSKGVELLKSFGHKIIPFKPVLTPFVMPDNWELKGLQGISLPVKIKIDTRLLPKKEQALHKEYHTDLLFTHNGISGPACLQISLKWKSEMAILINFLPSQNILELISQERDSSQTTKKRQGTQKTLNFLAKLLPQRLVEQLIDTSIAHKKIAELSKNEINILTQRIHAYQANPSSCLGMKKAEAATGGADTKYFSSQTLESKIVSSLYACGEILDVTGELGGYNLHWAFACGFAATEFL</sequence>
<evidence type="ECO:0000256" key="1">
    <source>
        <dbReference type="ARBA" id="ARBA00001974"/>
    </source>
</evidence>
<dbReference type="PRINTS" id="PR00368">
    <property type="entry name" value="FADPNR"/>
</dbReference>
<evidence type="ECO:0000313" key="7">
    <source>
        <dbReference type="Proteomes" id="UP000186469"/>
    </source>
</evidence>
<dbReference type="EMBL" id="FRDI01000004">
    <property type="protein sequence ID" value="SHN61644.1"/>
    <property type="molecule type" value="Genomic_DNA"/>
</dbReference>
<evidence type="ECO:0000256" key="2">
    <source>
        <dbReference type="ARBA" id="ARBA00022630"/>
    </source>
</evidence>
<dbReference type="STRING" id="1121455.SAMN02745728_01245"/>
<dbReference type="InterPro" id="IPR055178">
    <property type="entry name" value="RsdA/BaiN/AoA(So)-like_dom"/>
</dbReference>
<dbReference type="PRINTS" id="PR00411">
    <property type="entry name" value="PNDRDTASEI"/>
</dbReference>
<dbReference type="Pfam" id="PF22780">
    <property type="entry name" value="HI0933_like_1st"/>
    <property type="match status" value="1"/>
</dbReference>
<gene>
    <name evidence="6" type="ORF">SAMN02745728_01245</name>
</gene>
<dbReference type="Gene3D" id="3.50.50.60">
    <property type="entry name" value="FAD/NAD(P)-binding domain"/>
    <property type="match status" value="1"/>
</dbReference>
<comment type="cofactor">
    <cofactor evidence="1">
        <name>FAD</name>
        <dbReference type="ChEBI" id="CHEBI:57692"/>
    </cofactor>
</comment>
<reference evidence="6 7" key="1">
    <citation type="submission" date="2016-12" db="EMBL/GenBank/DDBJ databases">
        <authorList>
            <person name="Song W.-J."/>
            <person name="Kurnit D.M."/>
        </authorList>
    </citation>
    <scope>NUCLEOTIDE SEQUENCE [LARGE SCALE GENOMIC DNA]</scope>
    <source>
        <strain evidence="6 7">DSM 11393</strain>
    </source>
</reference>
<dbReference type="AlphaFoldDB" id="A0A1M7STE4"/>
<evidence type="ECO:0000256" key="3">
    <source>
        <dbReference type="ARBA" id="ARBA00022827"/>
    </source>
</evidence>
<dbReference type="PANTHER" id="PTHR42887">
    <property type="entry name" value="OS12G0638800 PROTEIN"/>
    <property type="match status" value="1"/>
</dbReference>
<dbReference type="InterPro" id="IPR057661">
    <property type="entry name" value="RsdA/BaiN/AoA(So)_Rossmann"/>
</dbReference>
<evidence type="ECO:0000259" key="4">
    <source>
        <dbReference type="Pfam" id="PF03486"/>
    </source>
</evidence>
<dbReference type="InterPro" id="IPR023166">
    <property type="entry name" value="BaiN-like_dom_sf"/>
</dbReference>
<organism evidence="6 7">
    <name type="scientific">Desulfovibrio litoralis DSM 11393</name>
    <dbReference type="NCBI Taxonomy" id="1121455"/>
    <lineage>
        <taxon>Bacteria</taxon>
        <taxon>Pseudomonadati</taxon>
        <taxon>Thermodesulfobacteriota</taxon>
        <taxon>Desulfovibrionia</taxon>
        <taxon>Desulfovibrionales</taxon>
        <taxon>Desulfovibrionaceae</taxon>
        <taxon>Desulfovibrio</taxon>
    </lineage>
</organism>
<dbReference type="RefSeq" id="WP_072696921.1">
    <property type="nucleotide sequence ID" value="NZ_FRDI01000004.1"/>
</dbReference>
<dbReference type="Pfam" id="PF03486">
    <property type="entry name" value="HI0933_like"/>
    <property type="match status" value="1"/>
</dbReference>
<dbReference type="NCBIfam" id="TIGR00275">
    <property type="entry name" value="aminoacetone oxidase family FAD-binding enzyme"/>
    <property type="match status" value="1"/>
</dbReference>
<keyword evidence="2" id="KW-0285">Flavoprotein</keyword>
<name>A0A1M7STE4_9BACT</name>
<feature type="domain" description="RsdA/BaiN/AoA(So)-like insert" evidence="5">
    <location>
        <begin position="192"/>
        <end position="355"/>
    </location>
</feature>
<dbReference type="SUPFAM" id="SSF51905">
    <property type="entry name" value="FAD/NAD(P)-binding domain"/>
    <property type="match status" value="1"/>
</dbReference>